<evidence type="ECO:0000256" key="4">
    <source>
        <dbReference type="ARBA" id="ARBA00022519"/>
    </source>
</evidence>
<feature type="transmembrane region" description="Helical" evidence="9">
    <location>
        <begin position="46"/>
        <end position="65"/>
    </location>
</feature>
<name>A0AAF1K4B0_9PROT</name>
<dbReference type="GO" id="GO:0015740">
    <property type="term" value="P:C4-dicarboxylate transport"/>
    <property type="evidence" value="ECO:0007669"/>
    <property type="project" value="TreeGrafter"/>
</dbReference>
<comment type="subunit">
    <text evidence="9">The complex comprises the extracytoplasmic solute receptor protein and the two transmembrane proteins.</text>
</comment>
<keyword evidence="4 9" id="KW-0997">Cell inner membrane</keyword>
<evidence type="ECO:0000313" key="11">
    <source>
        <dbReference type="EMBL" id="MBR0656478.1"/>
    </source>
</evidence>
<accession>A0AAF1K4B0</accession>
<evidence type="ECO:0000313" key="12">
    <source>
        <dbReference type="Proteomes" id="UP001196068"/>
    </source>
</evidence>
<dbReference type="PANTHER" id="PTHR35011:SF11">
    <property type="entry name" value="TRAP TRANSPORTER SMALL PERMEASE PROTEIN"/>
    <property type="match status" value="1"/>
</dbReference>
<evidence type="ECO:0000256" key="1">
    <source>
        <dbReference type="ARBA" id="ARBA00004429"/>
    </source>
</evidence>
<keyword evidence="6 9" id="KW-1133">Transmembrane helix</keyword>
<dbReference type="Pfam" id="PF04290">
    <property type="entry name" value="DctQ"/>
    <property type="match status" value="1"/>
</dbReference>
<feature type="domain" description="Tripartite ATP-independent periplasmic transporters DctQ component" evidence="10">
    <location>
        <begin position="26"/>
        <end position="155"/>
    </location>
</feature>
<evidence type="ECO:0000256" key="9">
    <source>
        <dbReference type="RuleBase" id="RU369079"/>
    </source>
</evidence>
<organism evidence="11 12">
    <name type="scientific">Plastoroseomonas arctica</name>
    <dbReference type="NCBI Taxonomy" id="1509237"/>
    <lineage>
        <taxon>Bacteria</taxon>
        <taxon>Pseudomonadati</taxon>
        <taxon>Pseudomonadota</taxon>
        <taxon>Alphaproteobacteria</taxon>
        <taxon>Acetobacterales</taxon>
        <taxon>Acetobacteraceae</taxon>
        <taxon>Plastoroseomonas</taxon>
    </lineage>
</organism>
<sequence>MGVLSAALAVACRAALALAGVALVAMVVIVGWAVFGRFVLNDTPAWAEQVAMLLLGWVILGAAAAGVREGTHMGFDSLRGAMPAPLAKVCALLSDLVIAAFGFGMVWFGAELAAGVWDATLPTTGLPSGVEYLPIVLGGALITLFGLERLAAGLRGAPAPGQSETLLVSDA</sequence>
<evidence type="ECO:0000256" key="3">
    <source>
        <dbReference type="ARBA" id="ARBA00022475"/>
    </source>
</evidence>
<dbReference type="PANTHER" id="PTHR35011">
    <property type="entry name" value="2,3-DIKETO-L-GULONATE TRAP TRANSPORTER SMALL PERMEASE PROTEIN YIAM"/>
    <property type="match status" value="1"/>
</dbReference>
<dbReference type="EMBL" id="JAAEDH010000018">
    <property type="protein sequence ID" value="MBR0656478.1"/>
    <property type="molecule type" value="Genomic_DNA"/>
</dbReference>
<feature type="transmembrane region" description="Helical" evidence="9">
    <location>
        <begin position="86"/>
        <end position="110"/>
    </location>
</feature>
<keyword evidence="7 9" id="KW-0472">Membrane</keyword>
<comment type="subcellular location">
    <subcellularLocation>
        <location evidence="1 9">Cell inner membrane</location>
        <topology evidence="1 9">Multi-pass membrane protein</topology>
    </subcellularLocation>
</comment>
<dbReference type="InterPro" id="IPR055348">
    <property type="entry name" value="DctQ"/>
</dbReference>
<dbReference type="InterPro" id="IPR007387">
    <property type="entry name" value="TRAP_DctQ"/>
</dbReference>
<keyword evidence="2 9" id="KW-0813">Transport</keyword>
<proteinExistence type="inferred from homology"/>
<comment type="function">
    <text evidence="9">Part of the tripartite ATP-independent periplasmic (TRAP) transport system.</text>
</comment>
<keyword evidence="5 9" id="KW-0812">Transmembrane</keyword>
<dbReference type="RefSeq" id="WP_211875337.1">
    <property type="nucleotide sequence ID" value="NZ_JAAEDH010000018.1"/>
</dbReference>
<evidence type="ECO:0000256" key="8">
    <source>
        <dbReference type="ARBA" id="ARBA00038436"/>
    </source>
</evidence>
<evidence type="ECO:0000259" key="10">
    <source>
        <dbReference type="Pfam" id="PF04290"/>
    </source>
</evidence>
<comment type="similarity">
    <text evidence="8 9">Belongs to the TRAP transporter small permease family.</text>
</comment>
<reference evidence="11" key="1">
    <citation type="submission" date="2020-01" db="EMBL/GenBank/DDBJ databases">
        <authorList>
            <person name="Rat A."/>
        </authorList>
    </citation>
    <scope>NUCLEOTIDE SEQUENCE</scope>
    <source>
        <strain evidence="11">LMG 28251</strain>
    </source>
</reference>
<feature type="transmembrane region" description="Helical" evidence="9">
    <location>
        <begin position="130"/>
        <end position="147"/>
    </location>
</feature>
<protein>
    <recommendedName>
        <fullName evidence="9">TRAP transporter small permease protein</fullName>
    </recommendedName>
</protein>
<dbReference type="GO" id="GO:0005886">
    <property type="term" value="C:plasma membrane"/>
    <property type="evidence" value="ECO:0007669"/>
    <property type="project" value="UniProtKB-SubCell"/>
</dbReference>
<dbReference type="Proteomes" id="UP001196068">
    <property type="component" value="Unassembled WGS sequence"/>
</dbReference>
<keyword evidence="3" id="KW-1003">Cell membrane</keyword>
<evidence type="ECO:0000256" key="2">
    <source>
        <dbReference type="ARBA" id="ARBA00022448"/>
    </source>
</evidence>
<evidence type="ECO:0000256" key="7">
    <source>
        <dbReference type="ARBA" id="ARBA00023136"/>
    </source>
</evidence>
<keyword evidence="12" id="KW-1185">Reference proteome</keyword>
<dbReference type="AlphaFoldDB" id="A0AAF1K4B0"/>
<reference evidence="11" key="2">
    <citation type="journal article" date="2021" name="Syst. Appl. Microbiol.">
        <title>Roseomonas hellenica sp. nov., isolated from roots of wild-growing Alkanna tinctoria.</title>
        <authorList>
            <person name="Rat A."/>
            <person name="Naranjo H.D."/>
            <person name="Lebbe L."/>
            <person name="Cnockaert M."/>
            <person name="Krigas N."/>
            <person name="Grigoriadou K."/>
            <person name="Maloupa E."/>
            <person name="Willems A."/>
        </authorList>
    </citation>
    <scope>NUCLEOTIDE SEQUENCE</scope>
    <source>
        <strain evidence="11">LMG 28251</strain>
    </source>
</reference>
<evidence type="ECO:0000256" key="6">
    <source>
        <dbReference type="ARBA" id="ARBA00022989"/>
    </source>
</evidence>
<comment type="caution">
    <text evidence="11">The sequence shown here is derived from an EMBL/GenBank/DDBJ whole genome shotgun (WGS) entry which is preliminary data.</text>
</comment>
<gene>
    <name evidence="11" type="ORF">GXW79_15465</name>
</gene>
<evidence type="ECO:0000256" key="5">
    <source>
        <dbReference type="ARBA" id="ARBA00022692"/>
    </source>
</evidence>
<dbReference type="GO" id="GO:0022857">
    <property type="term" value="F:transmembrane transporter activity"/>
    <property type="evidence" value="ECO:0007669"/>
    <property type="project" value="UniProtKB-UniRule"/>
</dbReference>
<feature type="transmembrane region" description="Helical" evidence="9">
    <location>
        <begin position="7"/>
        <end position="34"/>
    </location>
</feature>